<feature type="compositionally biased region" description="Pro residues" evidence="3">
    <location>
        <begin position="161"/>
        <end position="171"/>
    </location>
</feature>
<organism evidence="5 6">
    <name type="scientific">Kitasatospora paracochleata</name>
    <dbReference type="NCBI Taxonomy" id="58354"/>
    <lineage>
        <taxon>Bacteria</taxon>
        <taxon>Bacillati</taxon>
        <taxon>Actinomycetota</taxon>
        <taxon>Actinomycetes</taxon>
        <taxon>Kitasatosporales</taxon>
        <taxon>Streptomycetaceae</taxon>
        <taxon>Kitasatospora</taxon>
    </lineage>
</organism>
<evidence type="ECO:0000313" key="5">
    <source>
        <dbReference type="EMBL" id="MCP2311753.1"/>
    </source>
</evidence>
<feature type="domain" description="N-acetyltransferase" evidence="4">
    <location>
        <begin position="10"/>
        <end position="174"/>
    </location>
</feature>
<dbReference type="Pfam" id="PF00583">
    <property type="entry name" value="Acetyltransf_1"/>
    <property type="match status" value="1"/>
</dbReference>
<name>A0ABT1J2V2_9ACTN</name>
<evidence type="ECO:0000259" key="4">
    <source>
        <dbReference type="PROSITE" id="PS51186"/>
    </source>
</evidence>
<feature type="region of interest" description="Disordered" evidence="3">
    <location>
        <begin position="153"/>
        <end position="191"/>
    </location>
</feature>
<evidence type="ECO:0000256" key="1">
    <source>
        <dbReference type="ARBA" id="ARBA00022679"/>
    </source>
</evidence>
<dbReference type="PANTHER" id="PTHR10545:SF29">
    <property type="entry name" value="GH14572P-RELATED"/>
    <property type="match status" value="1"/>
</dbReference>
<evidence type="ECO:0000256" key="3">
    <source>
        <dbReference type="SAM" id="MobiDB-lite"/>
    </source>
</evidence>
<gene>
    <name evidence="5" type="ORF">FHR36_004916</name>
</gene>
<protein>
    <submittedName>
        <fullName evidence="5">GNAT superfamily N-acetyltransferase</fullName>
    </submittedName>
</protein>
<dbReference type="EMBL" id="JAMZDX010000004">
    <property type="protein sequence ID" value="MCP2311753.1"/>
    <property type="molecule type" value="Genomic_DNA"/>
</dbReference>
<dbReference type="InterPro" id="IPR000182">
    <property type="entry name" value="GNAT_dom"/>
</dbReference>
<dbReference type="InterPro" id="IPR016181">
    <property type="entry name" value="Acyl_CoA_acyltransferase"/>
</dbReference>
<evidence type="ECO:0000256" key="2">
    <source>
        <dbReference type="ARBA" id="ARBA00023315"/>
    </source>
</evidence>
<dbReference type="PROSITE" id="PS51186">
    <property type="entry name" value="GNAT"/>
    <property type="match status" value="1"/>
</dbReference>
<dbReference type="InterPro" id="IPR051016">
    <property type="entry name" value="Diverse_Substrate_AcTransf"/>
</dbReference>
<keyword evidence="6" id="KW-1185">Reference proteome</keyword>
<dbReference type="PANTHER" id="PTHR10545">
    <property type="entry name" value="DIAMINE N-ACETYLTRANSFERASE"/>
    <property type="match status" value="1"/>
</dbReference>
<comment type="caution">
    <text evidence="5">The sequence shown here is derived from an EMBL/GenBank/DDBJ whole genome shotgun (WGS) entry which is preliminary data.</text>
</comment>
<accession>A0ABT1J2V2</accession>
<evidence type="ECO:0000313" key="6">
    <source>
        <dbReference type="Proteomes" id="UP001206483"/>
    </source>
</evidence>
<sequence length="191" mass="20278">MLTTTAPPGGVIRPAAAADLPAIARLCAAHAAFERAGPVAADLATRLEPVLFSPDPRARCLVVDAGDELIGYAAYAWEFSTWYAAEYVHLDCLFVTEPHRGGGWGRALLDAVREEAAASGAAHLQWQTPDWNTDAVRFYRRAGAEARPKIRFSLPVRPTEAPTPTPTPMPTPAGGHATQLPQASAAGAWQG</sequence>
<dbReference type="RefSeq" id="WP_253800326.1">
    <property type="nucleotide sequence ID" value="NZ_BAAAUB010000002.1"/>
</dbReference>
<dbReference type="Gene3D" id="3.40.630.30">
    <property type="match status" value="1"/>
</dbReference>
<proteinExistence type="predicted"/>
<keyword evidence="1" id="KW-0808">Transferase</keyword>
<dbReference type="Proteomes" id="UP001206483">
    <property type="component" value="Unassembled WGS sequence"/>
</dbReference>
<dbReference type="CDD" id="cd04301">
    <property type="entry name" value="NAT_SF"/>
    <property type="match status" value="1"/>
</dbReference>
<dbReference type="SUPFAM" id="SSF55729">
    <property type="entry name" value="Acyl-CoA N-acyltransferases (Nat)"/>
    <property type="match status" value="1"/>
</dbReference>
<reference evidence="5 6" key="1">
    <citation type="submission" date="2022-06" db="EMBL/GenBank/DDBJ databases">
        <title>Sequencing the genomes of 1000 actinobacteria strains.</title>
        <authorList>
            <person name="Klenk H.-P."/>
        </authorList>
    </citation>
    <scope>NUCLEOTIDE SEQUENCE [LARGE SCALE GENOMIC DNA]</scope>
    <source>
        <strain evidence="5 6">DSM 41656</strain>
    </source>
</reference>
<keyword evidence="2" id="KW-0012">Acyltransferase</keyword>